<gene>
    <name evidence="1" type="ORF">Godav_008880</name>
</gene>
<reference evidence="1 2" key="1">
    <citation type="journal article" date="2019" name="Genome Biol. Evol.">
        <title>Insights into the evolution of the New World diploid cottons (Gossypium, subgenus Houzingenia) based on genome sequencing.</title>
        <authorList>
            <person name="Grover C.E."/>
            <person name="Arick M.A. 2nd"/>
            <person name="Thrash A."/>
            <person name="Conover J.L."/>
            <person name="Sanders W.S."/>
            <person name="Peterson D.G."/>
            <person name="Frelichowski J.E."/>
            <person name="Scheffler J.A."/>
            <person name="Scheffler B.E."/>
            <person name="Wendel J.F."/>
        </authorList>
    </citation>
    <scope>NUCLEOTIDE SEQUENCE [LARGE SCALE GENOMIC DNA]</scope>
    <source>
        <strain evidence="1">27</strain>
        <tissue evidence="1">Leaf</tissue>
    </source>
</reference>
<evidence type="ECO:0000313" key="1">
    <source>
        <dbReference type="EMBL" id="MBA0623412.1"/>
    </source>
</evidence>
<dbReference type="EMBL" id="JABFAC010000009">
    <property type="protein sequence ID" value="MBA0623412.1"/>
    <property type="molecule type" value="Genomic_DNA"/>
</dbReference>
<dbReference type="Proteomes" id="UP000593561">
    <property type="component" value="Unassembled WGS sequence"/>
</dbReference>
<organism evidence="1 2">
    <name type="scientific">Gossypium davidsonii</name>
    <name type="common">Davidson's cotton</name>
    <name type="synonym">Gossypium klotzschianum subsp. davidsonii</name>
    <dbReference type="NCBI Taxonomy" id="34287"/>
    <lineage>
        <taxon>Eukaryota</taxon>
        <taxon>Viridiplantae</taxon>
        <taxon>Streptophyta</taxon>
        <taxon>Embryophyta</taxon>
        <taxon>Tracheophyta</taxon>
        <taxon>Spermatophyta</taxon>
        <taxon>Magnoliopsida</taxon>
        <taxon>eudicotyledons</taxon>
        <taxon>Gunneridae</taxon>
        <taxon>Pentapetalae</taxon>
        <taxon>rosids</taxon>
        <taxon>malvids</taxon>
        <taxon>Malvales</taxon>
        <taxon>Malvaceae</taxon>
        <taxon>Malvoideae</taxon>
        <taxon>Gossypium</taxon>
    </lineage>
</organism>
<comment type="caution">
    <text evidence="1">The sequence shown here is derived from an EMBL/GenBank/DDBJ whole genome shotgun (WGS) entry which is preliminary data.</text>
</comment>
<accession>A0A7J8SD28</accession>
<protein>
    <submittedName>
        <fullName evidence="1">Uncharacterized protein</fullName>
    </submittedName>
</protein>
<evidence type="ECO:0000313" key="2">
    <source>
        <dbReference type="Proteomes" id="UP000593561"/>
    </source>
</evidence>
<proteinExistence type="predicted"/>
<feature type="non-terminal residue" evidence="1">
    <location>
        <position position="80"/>
    </location>
</feature>
<name>A0A7J8SD28_GOSDV</name>
<keyword evidence="2" id="KW-1185">Reference proteome</keyword>
<sequence>ALAAERHFRAVPAREGGDVGIRAPGTPIRVSLMRLLEEEEAEGKGGARIGNDSMCCDVFEGTVVESRALSPLQLFNPRDS</sequence>
<dbReference type="AlphaFoldDB" id="A0A7J8SD28"/>